<gene>
    <name evidence="7" type="primary">Camk1</name>
    <name evidence="7" type="ORF">TRFO_42944</name>
</gene>
<proteinExistence type="predicted"/>
<keyword evidence="4" id="KW-0067">ATP-binding</keyword>
<evidence type="ECO:0000256" key="2">
    <source>
        <dbReference type="ARBA" id="ARBA00022741"/>
    </source>
</evidence>
<feature type="domain" description="Protein kinase" evidence="6">
    <location>
        <begin position="42"/>
        <end position="312"/>
    </location>
</feature>
<dbReference type="PANTHER" id="PTHR24348">
    <property type="entry name" value="SERINE/THREONINE-PROTEIN KINASE UNC-51-RELATED"/>
    <property type="match status" value="1"/>
</dbReference>
<accession>A0A1J4KTZ2</accession>
<sequence length="352" mass="40566">MEQNITKTEVNNEEEEALPEEDAEEQEAEYYYSDDENNVFEYRFAEMIGKGSQSSVYSVINRRTGEKAAAKVYRYAMLQRRTLDNDEPPLVSVANEIKLMAEIQHPYIIPLTEVIDDQVAGQLVILMPFAKYGDLQSYVDDHKPSEKALSVFFYQIADAVKFIHSRNIVHRDLKPENILVFSEERVMLSDFSVSTVLEPPDVMLSESKGPPAYLSPEELNGEDYYPKPADVWAFGVALYKCLFGYFPFNIDKGKGQSEASTFVIVTNLVNSEELVIPENKFDQNAIEIIKSALQKDPSKRPTFEEIVLNPWFDHVRELDKKIKEEFEEEKKKKSENENKNENENQNDNENEN</sequence>
<dbReference type="GO" id="GO:0004674">
    <property type="term" value="F:protein serine/threonine kinase activity"/>
    <property type="evidence" value="ECO:0007669"/>
    <property type="project" value="InterPro"/>
</dbReference>
<comment type="caution">
    <text evidence="7">The sequence shown here is derived from an EMBL/GenBank/DDBJ whole genome shotgun (WGS) entry which is preliminary data.</text>
</comment>
<keyword evidence="3 7" id="KW-0418">Kinase</keyword>
<dbReference type="PANTHER" id="PTHR24348:SF22">
    <property type="entry name" value="NON-SPECIFIC SERINE_THREONINE PROTEIN KINASE"/>
    <property type="match status" value="1"/>
</dbReference>
<evidence type="ECO:0000259" key="6">
    <source>
        <dbReference type="PROSITE" id="PS50011"/>
    </source>
</evidence>
<evidence type="ECO:0000313" key="8">
    <source>
        <dbReference type="Proteomes" id="UP000179807"/>
    </source>
</evidence>
<dbReference type="InterPro" id="IPR000719">
    <property type="entry name" value="Prot_kinase_dom"/>
</dbReference>
<evidence type="ECO:0000313" key="7">
    <source>
        <dbReference type="EMBL" id="OHT14610.1"/>
    </source>
</evidence>
<feature type="compositionally biased region" description="Basic and acidic residues" evidence="5">
    <location>
        <begin position="326"/>
        <end position="342"/>
    </location>
</feature>
<name>A0A1J4KTZ2_9EUKA</name>
<dbReference type="InterPro" id="IPR045269">
    <property type="entry name" value="Atg1-like"/>
</dbReference>
<dbReference type="GO" id="GO:0016020">
    <property type="term" value="C:membrane"/>
    <property type="evidence" value="ECO:0007669"/>
    <property type="project" value="TreeGrafter"/>
</dbReference>
<dbReference type="Pfam" id="PF00069">
    <property type="entry name" value="Pkinase"/>
    <property type="match status" value="1"/>
</dbReference>
<dbReference type="GO" id="GO:0005776">
    <property type="term" value="C:autophagosome"/>
    <property type="evidence" value="ECO:0007669"/>
    <property type="project" value="TreeGrafter"/>
</dbReference>
<evidence type="ECO:0000256" key="4">
    <source>
        <dbReference type="ARBA" id="ARBA00022840"/>
    </source>
</evidence>
<evidence type="ECO:0000256" key="5">
    <source>
        <dbReference type="SAM" id="MobiDB-lite"/>
    </source>
</evidence>
<dbReference type="EMBL" id="MLAK01000338">
    <property type="protein sequence ID" value="OHT14610.1"/>
    <property type="molecule type" value="Genomic_DNA"/>
</dbReference>
<dbReference type="GO" id="GO:0005829">
    <property type="term" value="C:cytosol"/>
    <property type="evidence" value="ECO:0007669"/>
    <property type="project" value="TreeGrafter"/>
</dbReference>
<feature type="compositionally biased region" description="Acidic residues" evidence="5">
    <location>
        <begin position="11"/>
        <end position="26"/>
    </location>
</feature>
<dbReference type="AlphaFoldDB" id="A0A1J4KTZ2"/>
<dbReference type="SUPFAM" id="SSF56112">
    <property type="entry name" value="Protein kinase-like (PK-like)"/>
    <property type="match status" value="1"/>
</dbReference>
<reference evidence="7" key="1">
    <citation type="submission" date="2016-10" db="EMBL/GenBank/DDBJ databases">
        <authorList>
            <person name="Benchimol M."/>
            <person name="Almeida L.G."/>
            <person name="Vasconcelos A.T."/>
            <person name="Perreira-Neves A."/>
            <person name="Rosa I.A."/>
            <person name="Tasca T."/>
            <person name="Bogo M.R."/>
            <person name="de Souza W."/>
        </authorList>
    </citation>
    <scope>NUCLEOTIDE SEQUENCE [LARGE SCALE GENOMIC DNA]</scope>
    <source>
        <strain evidence="7">K</strain>
    </source>
</reference>
<keyword evidence="1" id="KW-0808">Transferase</keyword>
<dbReference type="GO" id="GO:0005524">
    <property type="term" value="F:ATP binding"/>
    <property type="evidence" value="ECO:0007669"/>
    <property type="project" value="UniProtKB-KW"/>
</dbReference>
<protein>
    <submittedName>
        <fullName evidence="7">Calcium/calmodulin-dependent protein kinase type 1</fullName>
    </submittedName>
</protein>
<dbReference type="GO" id="GO:0000407">
    <property type="term" value="C:phagophore assembly site"/>
    <property type="evidence" value="ECO:0007669"/>
    <property type="project" value="TreeGrafter"/>
</dbReference>
<dbReference type="PROSITE" id="PS00108">
    <property type="entry name" value="PROTEIN_KINASE_ST"/>
    <property type="match status" value="1"/>
</dbReference>
<dbReference type="VEuPathDB" id="TrichDB:TRFO_42944"/>
<dbReference type="RefSeq" id="XP_068367746.1">
    <property type="nucleotide sequence ID" value="XM_068514557.1"/>
</dbReference>
<keyword evidence="8" id="KW-1185">Reference proteome</keyword>
<keyword evidence="2" id="KW-0547">Nucleotide-binding</keyword>
<dbReference type="GO" id="GO:0010506">
    <property type="term" value="P:regulation of autophagy"/>
    <property type="evidence" value="ECO:0007669"/>
    <property type="project" value="InterPro"/>
</dbReference>
<dbReference type="SMART" id="SM00220">
    <property type="entry name" value="S_TKc"/>
    <property type="match status" value="1"/>
</dbReference>
<evidence type="ECO:0000256" key="3">
    <source>
        <dbReference type="ARBA" id="ARBA00022777"/>
    </source>
</evidence>
<feature type="region of interest" description="Disordered" evidence="5">
    <location>
        <begin position="1"/>
        <end position="26"/>
    </location>
</feature>
<dbReference type="GeneID" id="94849261"/>
<dbReference type="Proteomes" id="UP000179807">
    <property type="component" value="Unassembled WGS sequence"/>
</dbReference>
<dbReference type="OrthoDB" id="68483at2759"/>
<dbReference type="PROSITE" id="PS50011">
    <property type="entry name" value="PROTEIN_KINASE_DOM"/>
    <property type="match status" value="1"/>
</dbReference>
<organism evidence="7 8">
    <name type="scientific">Tritrichomonas foetus</name>
    <dbReference type="NCBI Taxonomy" id="1144522"/>
    <lineage>
        <taxon>Eukaryota</taxon>
        <taxon>Metamonada</taxon>
        <taxon>Parabasalia</taxon>
        <taxon>Tritrichomonadida</taxon>
        <taxon>Tritrichomonadidae</taxon>
        <taxon>Tritrichomonas</taxon>
    </lineage>
</organism>
<dbReference type="Gene3D" id="1.10.510.10">
    <property type="entry name" value="Transferase(Phosphotransferase) domain 1"/>
    <property type="match status" value="1"/>
</dbReference>
<feature type="region of interest" description="Disordered" evidence="5">
    <location>
        <begin position="326"/>
        <end position="352"/>
    </location>
</feature>
<evidence type="ECO:0000256" key="1">
    <source>
        <dbReference type="ARBA" id="ARBA00022679"/>
    </source>
</evidence>
<dbReference type="InterPro" id="IPR011009">
    <property type="entry name" value="Kinase-like_dom_sf"/>
</dbReference>
<dbReference type="InterPro" id="IPR008271">
    <property type="entry name" value="Ser/Thr_kinase_AS"/>
</dbReference>
<dbReference type="GO" id="GO:0000045">
    <property type="term" value="P:autophagosome assembly"/>
    <property type="evidence" value="ECO:0007669"/>
    <property type="project" value="TreeGrafter"/>
</dbReference>